<proteinExistence type="predicted"/>
<dbReference type="Gene3D" id="3.60.10.10">
    <property type="entry name" value="Endonuclease/exonuclease/phosphatase"/>
    <property type="match status" value="1"/>
</dbReference>
<protein>
    <recommendedName>
        <fullName evidence="3">Reverse transcriptase</fullName>
    </recommendedName>
</protein>
<organism evidence="1 2">
    <name type="scientific">Cryptolaemus montrouzieri</name>
    <dbReference type="NCBI Taxonomy" id="559131"/>
    <lineage>
        <taxon>Eukaryota</taxon>
        <taxon>Metazoa</taxon>
        <taxon>Ecdysozoa</taxon>
        <taxon>Arthropoda</taxon>
        <taxon>Hexapoda</taxon>
        <taxon>Insecta</taxon>
        <taxon>Pterygota</taxon>
        <taxon>Neoptera</taxon>
        <taxon>Endopterygota</taxon>
        <taxon>Coleoptera</taxon>
        <taxon>Polyphaga</taxon>
        <taxon>Cucujiformia</taxon>
        <taxon>Coccinelloidea</taxon>
        <taxon>Coccinellidae</taxon>
        <taxon>Scymninae</taxon>
        <taxon>Scymnini</taxon>
        <taxon>Cryptolaemus</taxon>
    </lineage>
</organism>
<evidence type="ECO:0000313" key="2">
    <source>
        <dbReference type="Proteomes" id="UP001516400"/>
    </source>
</evidence>
<accession>A0ABD2PCN9</accession>
<feature type="non-terminal residue" evidence="1">
    <location>
        <position position="1"/>
    </location>
</feature>
<keyword evidence="2" id="KW-1185">Reference proteome</keyword>
<evidence type="ECO:0008006" key="3">
    <source>
        <dbReference type="Google" id="ProtNLM"/>
    </source>
</evidence>
<dbReference type="InterPro" id="IPR036691">
    <property type="entry name" value="Endo/exonu/phosph_ase_sf"/>
</dbReference>
<dbReference type="Proteomes" id="UP001516400">
    <property type="component" value="Unassembled WGS sequence"/>
</dbReference>
<dbReference type="SUPFAM" id="SSF56219">
    <property type="entry name" value="DNase I-like"/>
    <property type="match status" value="1"/>
</dbReference>
<dbReference type="AlphaFoldDB" id="A0ABD2PCN9"/>
<gene>
    <name evidence="1" type="ORF">HHI36_002907</name>
</gene>
<evidence type="ECO:0000313" key="1">
    <source>
        <dbReference type="EMBL" id="KAL3288462.1"/>
    </source>
</evidence>
<sequence length="117" mass="13507">GASESQKLITDAKTSNIKEATNGRYITLSKKRPDKEHNLEYDRILNLNVQCLTNKIDYLDYILNEEKFKIACLTETWMTKEQLDGLVIPHYDIAIAFARVNHRHGGCLILARENKMQ</sequence>
<comment type="caution">
    <text evidence="1">The sequence shown here is derived from an EMBL/GenBank/DDBJ whole genome shotgun (WGS) entry which is preliminary data.</text>
</comment>
<dbReference type="EMBL" id="JABFTP020000185">
    <property type="protein sequence ID" value="KAL3288462.1"/>
    <property type="molecule type" value="Genomic_DNA"/>
</dbReference>
<reference evidence="1 2" key="1">
    <citation type="journal article" date="2021" name="BMC Biol.">
        <title>Horizontally acquired antibacterial genes associated with adaptive radiation of ladybird beetles.</title>
        <authorList>
            <person name="Li H.S."/>
            <person name="Tang X.F."/>
            <person name="Huang Y.H."/>
            <person name="Xu Z.Y."/>
            <person name="Chen M.L."/>
            <person name="Du X.Y."/>
            <person name="Qiu B.Y."/>
            <person name="Chen P.T."/>
            <person name="Zhang W."/>
            <person name="Slipinski A."/>
            <person name="Escalona H.E."/>
            <person name="Waterhouse R.M."/>
            <person name="Zwick A."/>
            <person name="Pang H."/>
        </authorList>
    </citation>
    <scope>NUCLEOTIDE SEQUENCE [LARGE SCALE GENOMIC DNA]</scope>
    <source>
        <strain evidence="1">SYSU2018</strain>
    </source>
</reference>
<name>A0ABD2PCN9_9CUCU</name>